<organism evidence="1 2">
    <name type="scientific">Leeuwenhoekiella parthenopeia</name>
    <dbReference type="NCBI Taxonomy" id="2890320"/>
    <lineage>
        <taxon>Bacteria</taxon>
        <taxon>Pseudomonadati</taxon>
        <taxon>Bacteroidota</taxon>
        <taxon>Flavobacteriia</taxon>
        <taxon>Flavobacteriales</taxon>
        <taxon>Flavobacteriaceae</taxon>
        <taxon>Leeuwenhoekiella</taxon>
    </lineage>
</organism>
<reference evidence="1 2" key="1">
    <citation type="submission" date="2021-11" db="EMBL/GenBank/DDBJ databases">
        <title>Seasonal and diel survey of microbial diversity of the Tyrrhenian coast.</title>
        <authorList>
            <person name="Gattoni G."/>
            <person name="Corral P."/>
        </authorList>
    </citation>
    <scope>NUCLEOTIDE SEQUENCE [LARGE SCALE GENOMIC DNA]</scope>
    <source>
        <strain evidence="1 2">Mr9</strain>
    </source>
</reference>
<proteinExistence type="predicted"/>
<dbReference type="RefSeq" id="WP_228228238.1">
    <property type="nucleotide sequence ID" value="NZ_JAJGMW010000001.1"/>
</dbReference>
<protein>
    <submittedName>
        <fullName evidence="1">Uncharacterized protein</fullName>
    </submittedName>
</protein>
<name>A0ABS8GPM2_9FLAO</name>
<evidence type="ECO:0000313" key="2">
    <source>
        <dbReference type="Proteomes" id="UP001197770"/>
    </source>
</evidence>
<sequence>MKVLLVSSYIFGYIEHLKPAFTAQNIDAEFLYLGKPPLDFKYKSKAHHLWAFLKKAVGINTKMQFRHKAIYDFVRGKKYDQILVIHPQYLPHKTHILLRSITNRYVTFLFDSMAKMPRQKPVLKHFDTVFSYEKRDCKQYGFEFITNFIPVSSSNNYSPLDTTLDFFNICSLDSRFKNLEAIAKALEEKNLNYEFLVFSKKSKNSSYIKFISKKLEGASVRQKLSQTRGLVDIQRADQQGLSFRVFESLGYRKKLITTNADVVNYDFYNENNILIVDPKNVEIPIHFIESDYVDIPSAVLQKYETSGWISKIFNP</sequence>
<dbReference type="Proteomes" id="UP001197770">
    <property type="component" value="Unassembled WGS sequence"/>
</dbReference>
<accession>A0ABS8GPM2</accession>
<dbReference type="EMBL" id="JAJGMW010000001">
    <property type="protein sequence ID" value="MCC4211111.1"/>
    <property type="molecule type" value="Genomic_DNA"/>
</dbReference>
<gene>
    <name evidence="1" type="ORF">LLW17_00150</name>
</gene>
<evidence type="ECO:0000313" key="1">
    <source>
        <dbReference type="EMBL" id="MCC4211111.1"/>
    </source>
</evidence>
<keyword evidence="2" id="KW-1185">Reference proteome</keyword>
<comment type="caution">
    <text evidence="1">The sequence shown here is derived from an EMBL/GenBank/DDBJ whole genome shotgun (WGS) entry which is preliminary data.</text>
</comment>